<evidence type="ECO:0000256" key="1">
    <source>
        <dbReference type="ARBA" id="ARBA00000085"/>
    </source>
</evidence>
<evidence type="ECO:0000256" key="3">
    <source>
        <dbReference type="ARBA" id="ARBA00012438"/>
    </source>
</evidence>
<gene>
    <name evidence="12" type="ORF">SAMN05421783_11523</name>
</gene>
<evidence type="ECO:0000256" key="6">
    <source>
        <dbReference type="ARBA" id="ARBA00022692"/>
    </source>
</evidence>
<evidence type="ECO:0000313" key="12">
    <source>
        <dbReference type="EMBL" id="SDX14287.1"/>
    </source>
</evidence>
<protein>
    <recommendedName>
        <fullName evidence="3">histidine kinase</fullName>
        <ecNumber evidence="3">2.7.13.3</ecNumber>
    </recommendedName>
</protein>
<dbReference type="EMBL" id="FNNZ01000015">
    <property type="protein sequence ID" value="SDX14287.1"/>
    <property type="molecule type" value="Genomic_DNA"/>
</dbReference>
<keyword evidence="6 10" id="KW-0812">Transmembrane</keyword>
<reference evidence="13" key="1">
    <citation type="submission" date="2016-10" db="EMBL/GenBank/DDBJ databases">
        <authorList>
            <person name="Varghese N."/>
            <person name="Submissions S."/>
        </authorList>
    </citation>
    <scope>NUCLEOTIDE SEQUENCE [LARGE SCALE GENOMIC DNA]</scope>
    <source>
        <strain evidence="13">DSM 217</strain>
    </source>
</reference>
<evidence type="ECO:0000259" key="11">
    <source>
        <dbReference type="PROSITE" id="PS50109"/>
    </source>
</evidence>
<dbReference type="Pfam" id="PF02518">
    <property type="entry name" value="HATPase_c"/>
    <property type="match status" value="1"/>
</dbReference>
<proteinExistence type="predicted"/>
<dbReference type="STRING" id="1058.SAMN05421783_11523"/>
<dbReference type="InterPro" id="IPR003594">
    <property type="entry name" value="HATPase_dom"/>
</dbReference>
<dbReference type="PANTHER" id="PTHR45436">
    <property type="entry name" value="SENSOR HISTIDINE KINASE YKOH"/>
    <property type="match status" value="1"/>
</dbReference>
<evidence type="ECO:0000256" key="9">
    <source>
        <dbReference type="ARBA" id="ARBA00023136"/>
    </source>
</evidence>
<evidence type="ECO:0000256" key="10">
    <source>
        <dbReference type="SAM" id="Phobius"/>
    </source>
</evidence>
<evidence type="ECO:0000256" key="8">
    <source>
        <dbReference type="ARBA" id="ARBA00022989"/>
    </source>
</evidence>
<keyword evidence="5" id="KW-0808">Transferase</keyword>
<dbReference type="PROSITE" id="PS50109">
    <property type="entry name" value="HIS_KIN"/>
    <property type="match status" value="1"/>
</dbReference>
<dbReference type="GO" id="GO:0005886">
    <property type="term" value="C:plasma membrane"/>
    <property type="evidence" value="ECO:0007669"/>
    <property type="project" value="TreeGrafter"/>
</dbReference>
<evidence type="ECO:0000256" key="4">
    <source>
        <dbReference type="ARBA" id="ARBA00022553"/>
    </source>
</evidence>
<feature type="transmembrane region" description="Helical" evidence="10">
    <location>
        <begin position="160"/>
        <end position="180"/>
    </location>
</feature>
<dbReference type="SMART" id="SM00387">
    <property type="entry name" value="HATPase_c"/>
    <property type="match status" value="1"/>
</dbReference>
<dbReference type="OrthoDB" id="9809567at2"/>
<dbReference type="InterPro" id="IPR004358">
    <property type="entry name" value="Sig_transdc_His_kin-like_C"/>
</dbReference>
<dbReference type="PANTHER" id="PTHR45436:SF5">
    <property type="entry name" value="SENSOR HISTIDINE KINASE TRCS"/>
    <property type="match status" value="1"/>
</dbReference>
<evidence type="ECO:0000256" key="2">
    <source>
        <dbReference type="ARBA" id="ARBA00004370"/>
    </source>
</evidence>
<dbReference type="InterPro" id="IPR036890">
    <property type="entry name" value="HATPase_C_sf"/>
</dbReference>
<dbReference type="EC" id="2.7.13.3" evidence="3"/>
<dbReference type="SUPFAM" id="SSF55874">
    <property type="entry name" value="ATPase domain of HSP90 chaperone/DNA topoisomerase II/histidine kinase"/>
    <property type="match status" value="1"/>
</dbReference>
<dbReference type="InterPro" id="IPR050428">
    <property type="entry name" value="TCS_sensor_his_kinase"/>
</dbReference>
<dbReference type="InterPro" id="IPR005467">
    <property type="entry name" value="His_kinase_dom"/>
</dbReference>
<comment type="subcellular location">
    <subcellularLocation>
        <location evidence="2">Membrane</location>
    </subcellularLocation>
</comment>
<dbReference type="Proteomes" id="UP000198816">
    <property type="component" value="Unassembled WGS sequence"/>
</dbReference>
<accession>A0A1H2ZAF5</accession>
<dbReference type="GO" id="GO:0000160">
    <property type="term" value="P:phosphorelay signal transduction system"/>
    <property type="evidence" value="ECO:0007669"/>
    <property type="project" value="TreeGrafter"/>
</dbReference>
<dbReference type="GO" id="GO:0004673">
    <property type="term" value="F:protein histidine kinase activity"/>
    <property type="evidence" value="ECO:0007669"/>
    <property type="project" value="UniProtKB-EC"/>
</dbReference>
<sequence>MRSLETRLQLGLAASLVVLIGAFWGFGHAALHRTADAFVLSRLAHDAEGLVGALSRNAGGQLELGQQRLTPVYHQPYSGHYFVIETHDGQRIRSRSLWDQDLAGRPLAPGLTGHWRAVGPQQQQLLVLGGGYRLDNDNFSLAVAEDVTPLDHALVHYERLFAALALGGLILMLLVQRLVVRRAFATLIPVYRDIGRLESGQTVALTEQVPSEILPLVRKLNRLLLLFAQRLERSRTAAGNLSHAIKGPLGLLRQQLHDPALSVDAQTREALIEQVERLRRLAERQLKRARLAGAGGAGLRFDPDEELPTLTRLLGRIHAPKILDIQLDIRTSGPLDLDREDMLELLGNLLDNACKWADRRVRCSLSQDAQELVFRVEDDGPGCSDAEIADITGRGVRLDEEVSGHGLGLAIAKEIVESYRGRIAFGRSSALGGLCAEVRLPVSE</sequence>
<organism evidence="12 13">
    <name type="scientific">Thiocapsa roseopersicina</name>
    <dbReference type="NCBI Taxonomy" id="1058"/>
    <lineage>
        <taxon>Bacteria</taxon>
        <taxon>Pseudomonadati</taxon>
        <taxon>Pseudomonadota</taxon>
        <taxon>Gammaproteobacteria</taxon>
        <taxon>Chromatiales</taxon>
        <taxon>Chromatiaceae</taxon>
        <taxon>Thiocapsa</taxon>
    </lineage>
</organism>
<keyword evidence="8 10" id="KW-1133">Transmembrane helix</keyword>
<evidence type="ECO:0000256" key="5">
    <source>
        <dbReference type="ARBA" id="ARBA00022679"/>
    </source>
</evidence>
<evidence type="ECO:0000256" key="7">
    <source>
        <dbReference type="ARBA" id="ARBA00022777"/>
    </source>
</evidence>
<dbReference type="RefSeq" id="WP_093034084.1">
    <property type="nucleotide sequence ID" value="NZ_FNNZ01000015.1"/>
</dbReference>
<keyword evidence="7 12" id="KW-0418">Kinase</keyword>
<name>A0A1H2ZAF5_THIRO</name>
<comment type="catalytic activity">
    <reaction evidence="1">
        <text>ATP + protein L-histidine = ADP + protein N-phospho-L-histidine.</text>
        <dbReference type="EC" id="2.7.13.3"/>
    </reaction>
</comment>
<keyword evidence="13" id="KW-1185">Reference proteome</keyword>
<dbReference type="Gene3D" id="3.30.565.10">
    <property type="entry name" value="Histidine kinase-like ATPase, C-terminal domain"/>
    <property type="match status" value="1"/>
</dbReference>
<keyword evidence="9 10" id="KW-0472">Membrane</keyword>
<evidence type="ECO:0000313" key="13">
    <source>
        <dbReference type="Proteomes" id="UP000198816"/>
    </source>
</evidence>
<dbReference type="PRINTS" id="PR00344">
    <property type="entry name" value="BCTRLSENSOR"/>
</dbReference>
<keyword evidence="4" id="KW-0597">Phosphoprotein</keyword>
<dbReference type="AlphaFoldDB" id="A0A1H2ZAF5"/>
<feature type="domain" description="Histidine kinase" evidence="11">
    <location>
        <begin position="240"/>
        <end position="444"/>
    </location>
</feature>